<organism evidence="1 2">
    <name type="scientific">Sporanaerobacter acetigenes DSM 13106</name>
    <dbReference type="NCBI Taxonomy" id="1123281"/>
    <lineage>
        <taxon>Bacteria</taxon>
        <taxon>Bacillati</taxon>
        <taxon>Bacillota</taxon>
        <taxon>Tissierellia</taxon>
        <taxon>Tissierellales</taxon>
        <taxon>Sporanaerobacteraceae</taxon>
        <taxon>Sporanaerobacter</taxon>
    </lineage>
</organism>
<dbReference type="AlphaFoldDB" id="A0A1M5S069"/>
<evidence type="ECO:0000313" key="1">
    <source>
        <dbReference type="EMBL" id="SHH31791.1"/>
    </source>
</evidence>
<dbReference type="OrthoDB" id="3035743at2"/>
<protein>
    <submittedName>
        <fullName evidence="1">Uncharacterized protein</fullName>
    </submittedName>
</protein>
<proteinExistence type="predicted"/>
<reference evidence="1 2" key="1">
    <citation type="submission" date="2016-11" db="EMBL/GenBank/DDBJ databases">
        <authorList>
            <person name="Jaros S."/>
            <person name="Januszkiewicz K."/>
            <person name="Wedrychowicz H."/>
        </authorList>
    </citation>
    <scope>NUCLEOTIDE SEQUENCE [LARGE SCALE GENOMIC DNA]</scope>
    <source>
        <strain evidence="1 2">DSM 13106</strain>
    </source>
</reference>
<dbReference type="STRING" id="1123281.SAMN02745180_00031"/>
<accession>A0A1M5S069</accession>
<name>A0A1M5S069_9FIRM</name>
<keyword evidence="2" id="KW-1185">Reference proteome</keyword>
<dbReference type="EMBL" id="FQXR01000002">
    <property type="protein sequence ID" value="SHH31791.1"/>
    <property type="molecule type" value="Genomic_DNA"/>
</dbReference>
<sequence>MVGDVYDYNSLYIKIMSGELRKIIFFTSSDEYQDALKMGMRIGKSVIFDNDTDEIIKFF</sequence>
<dbReference type="Proteomes" id="UP000184389">
    <property type="component" value="Unassembled WGS sequence"/>
</dbReference>
<evidence type="ECO:0000313" key="2">
    <source>
        <dbReference type="Proteomes" id="UP000184389"/>
    </source>
</evidence>
<dbReference type="RefSeq" id="WP_072742518.1">
    <property type="nucleotide sequence ID" value="NZ_FQXR01000002.1"/>
</dbReference>
<gene>
    <name evidence="1" type="ORF">SAMN02745180_00031</name>
</gene>